<dbReference type="SMART" id="SM00267">
    <property type="entry name" value="GGDEF"/>
    <property type="match status" value="1"/>
</dbReference>
<dbReference type="InterPro" id="IPR035965">
    <property type="entry name" value="PAS-like_dom_sf"/>
</dbReference>
<dbReference type="PANTHER" id="PTHR45138:SF9">
    <property type="entry name" value="DIGUANYLATE CYCLASE DGCM-RELATED"/>
    <property type="match status" value="1"/>
</dbReference>
<gene>
    <name evidence="7" type="ORF">K7J14_09875</name>
</gene>
<evidence type="ECO:0000259" key="6">
    <source>
        <dbReference type="PROSITE" id="PS50887"/>
    </source>
</evidence>
<feature type="transmembrane region" description="Helical" evidence="4">
    <location>
        <begin position="147"/>
        <end position="170"/>
    </location>
</feature>
<keyword evidence="7" id="KW-0808">Transferase</keyword>
<dbReference type="NCBIfam" id="TIGR00254">
    <property type="entry name" value="GGDEF"/>
    <property type="match status" value="1"/>
</dbReference>
<evidence type="ECO:0000256" key="4">
    <source>
        <dbReference type="SAM" id="Phobius"/>
    </source>
</evidence>
<comment type="catalytic activity">
    <reaction evidence="2">
        <text>2 GTP = 3',3'-c-di-GMP + 2 diphosphate</text>
        <dbReference type="Rhea" id="RHEA:24898"/>
        <dbReference type="ChEBI" id="CHEBI:33019"/>
        <dbReference type="ChEBI" id="CHEBI:37565"/>
        <dbReference type="ChEBI" id="CHEBI:58805"/>
        <dbReference type="EC" id="2.7.7.65"/>
    </reaction>
</comment>
<dbReference type="CDD" id="cd01949">
    <property type="entry name" value="GGDEF"/>
    <property type="match status" value="1"/>
</dbReference>
<comment type="caution">
    <text evidence="7">The sequence shown here is derived from an EMBL/GenBank/DDBJ whole genome shotgun (WGS) entry which is preliminary data.</text>
</comment>
<dbReference type="GO" id="GO:0005886">
    <property type="term" value="C:plasma membrane"/>
    <property type="evidence" value="ECO:0007669"/>
    <property type="project" value="TreeGrafter"/>
</dbReference>
<evidence type="ECO:0000259" key="5">
    <source>
        <dbReference type="PROSITE" id="PS50112"/>
    </source>
</evidence>
<dbReference type="RefSeq" id="WP_230755728.1">
    <property type="nucleotide sequence ID" value="NZ_JAINWA010000003.1"/>
</dbReference>
<dbReference type="Gene3D" id="3.30.450.20">
    <property type="entry name" value="PAS domain"/>
    <property type="match status" value="1"/>
</dbReference>
<feature type="transmembrane region" description="Helical" evidence="4">
    <location>
        <begin position="6"/>
        <end position="25"/>
    </location>
</feature>
<keyword evidence="7" id="KW-0548">Nucleotidyltransferase</keyword>
<dbReference type="FunFam" id="3.30.70.270:FF:000001">
    <property type="entry name" value="Diguanylate cyclase domain protein"/>
    <property type="match status" value="1"/>
</dbReference>
<evidence type="ECO:0000313" key="7">
    <source>
        <dbReference type="EMBL" id="MCD1655006.1"/>
    </source>
</evidence>
<dbReference type="PROSITE" id="PS50887">
    <property type="entry name" value="GGDEF"/>
    <property type="match status" value="1"/>
</dbReference>
<dbReference type="PROSITE" id="PS50112">
    <property type="entry name" value="PAS"/>
    <property type="match status" value="1"/>
</dbReference>
<feature type="transmembrane region" description="Helical" evidence="4">
    <location>
        <begin position="190"/>
        <end position="212"/>
    </location>
</feature>
<keyword evidence="4" id="KW-1133">Transmembrane helix</keyword>
<evidence type="ECO:0000256" key="3">
    <source>
        <dbReference type="SAM" id="Coils"/>
    </source>
</evidence>
<sequence length="538" mass="61346">MKLDIGTLVFVTSLLWLCQTAALIVQYRIGKAYRGMGWWLIAVIVQSVGFWTMLAVMFPPIYVLAMFGNPLMYLGQIFLIVGILKFLDRPVPVRMLSAIYASFVISYYWFLFVDANLSARTAVFNAFIGFLALATAAYLFRRKKPQFASAANFTALVFFIFGLIEFIILLSNSLPSRYSEYSQVKEDPIALLNFIAPIISSVLWTYGLILLVNQRLNGDVQLEKEKLRLIFNIGPQAELITRMSDSLLVDANNELVNLTGYDRNEALGQKIIDLDLWTTPEDRASYMEELGREGQVDQREFAFRRRDGASFVGLTSGRLIVIDDEPHVVTSVLDITVRKEIEQKMQALLAEKNAQYETLSLIQDQLLKVNGELERLSAQDKLTGFFNRHKLTEMLEHEIFRWSRYGNPSTLVMVDIDHFKRINDRFGHLTGDKVLVQLAALLQAKVRKSDFCFRWGGEEFLLLLTETGYEDALLTAEKLRLFVETSSDFPVESLTISLGVVTWSEGWTQEEWIHQADMALYQAKEQGRNRVVGTASHE</sequence>
<dbReference type="PANTHER" id="PTHR45138">
    <property type="entry name" value="REGULATORY COMPONENTS OF SENSORY TRANSDUCTION SYSTEM"/>
    <property type="match status" value="1"/>
</dbReference>
<dbReference type="Proteomes" id="UP001198163">
    <property type="component" value="Unassembled WGS sequence"/>
</dbReference>
<evidence type="ECO:0000256" key="2">
    <source>
        <dbReference type="ARBA" id="ARBA00034247"/>
    </source>
</evidence>
<dbReference type="SUPFAM" id="SSF55785">
    <property type="entry name" value="PYP-like sensor domain (PAS domain)"/>
    <property type="match status" value="1"/>
</dbReference>
<evidence type="ECO:0000256" key="1">
    <source>
        <dbReference type="ARBA" id="ARBA00012528"/>
    </source>
</evidence>
<dbReference type="GO" id="GO:0052621">
    <property type="term" value="F:diguanylate cyclase activity"/>
    <property type="evidence" value="ECO:0007669"/>
    <property type="project" value="UniProtKB-EC"/>
</dbReference>
<keyword evidence="8" id="KW-1185">Reference proteome</keyword>
<dbReference type="Gene3D" id="3.30.70.270">
    <property type="match status" value="1"/>
</dbReference>
<dbReference type="NCBIfam" id="TIGR00229">
    <property type="entry name" value="sensory_box"/>
    <property type="match status" value="1"/>
</dbReference>
<feature type="transmembrane region" description="Helical" evidence="4">
    <location>
        <begin position="37"/>
        <end position="58"/>
    </location>
</feature>
<feature type="domain" description="GGDEF" evidence="6">
    <location>
        <begin position="407"/>
        <end position="536"/>
    </location>
</feature>
<dbReference type="Pfam" id="PF00990">
    <property type="entry name" value="GGDEF"/>
    <property type="match status" value="1"/>
</dbReference>
<dbReference type="InterPro" id="IPR000160">
    <property type="entry name" value="GGDEF_dom"/>
</dbReference>
<feature type="transmembrane region" description="Helical" evidence="4">
    <location>
        <begin position="64"/>
        <end position="84"/>
    </location>
</feature>
<keyword evidence="4" id="KW-0472">Membrane</keyword>
<dbReference type="AlphaFoldDB" id="A0AAE3EIF3"/>
<dbReference type="GO" id="GO:1902201">
    <property type="term" value="P:negative regulation of bacterial-type flagellum-dependent cell motility"/>
    <property type="evidence" value="ECO:0007669"/>
    <property type="project" value="TreeGrafter"/>
</dbReference>
<feature type="transmembrane region" description="Helical" evidence="4">
    <location>
        <begin position="122"/>
        <end position="140"/>
    </location>
</feature>
<reference evidence="7" key="1">
    <citation type="submission" date="2021-08" db="EMBL/GenBank/DDBJ databases">
        <title>Comparative analyses of Brucepasteria parasyntrophica and Teretinema zuelzerae.</title>
        <authorList>
            <person name="Song Y."/>
            <person name="Brune A."/>
        </authorList>
    </citation>
    <scope>NUCLEOTIDE SEQUENCE</scope>
    <source>
        <strain evidence="7">DSM 1903</strain>
    </source>
</reference>
<dbReference type="CDD" id="cd00130">
    <property type="entry name" value="PAS"/>
    <property type="match status" value="1"/>
</dbReference>
<keyword evidence="4" id="KW-0812">Transmembrane</keyword>
<dbReference type="GO" id="GO:0043709">
    <property type="term" value="P:cell adhesion involved in single-species biofilm formation"/>
    <property type="evidence" value="ECO:0007669"/>
    <property type="project" value="TreeGrafter"/>
</dbReference>
<feature type="coiled-coil region" evidence="3">
    <location>
        <begin position="338"/>
        <end position="379"/>
    </location>
</feature>
<evidence type="ECO:0000313" key="8">
    <source>
        <dbReference type="Proteomes" id="UP001198163"/>
    </source>
</evidence>
<accession>A0AAE3EIF3</accession>
<dbReference type="SUPFAM" id="SSF55073">
    <property type="entry name" value="Nucleotide cyclase"/>
    <property type="match status" value="1"/>
</dbReference>
<keyword evidence="3" id="KW-0175">Coiled coil</keyword>
<dbReference type="InterPro" id="IPR000014">
    <property type="entry name" value="PAS"/>
</dbReference>
<proteinExistence type="predicted"/>
<feature type="transmembrane region" description="Helical" evidence="4">
    <location>
        <begin position="91"/>
        <end position="110"/>
    </location>
</feature>
<organism evidence="7 8">
    <name type="scientific">Teretinema zuelzerae</name>
    <dbReference type="NCBI Taxonomy" id="156"/>
    <lineage>
        <taxon>Bacteria</taxon>
        <taxon>Pseudomonadati</taxon>
        <taxon>Spirochaetota</taxon>
        <taxon>Spirochaetia</taxon>
        <taxon>Spirochaetales</taxon>
        <taxon>Treponemataceae</taxon>
        <taxon>Teretinema</taxon>
    </lineage>
</organism>
<feature type="domain" description="PAS" evidence="5">
    <location>
        <begin position="223"/>
        <end position="290"/>
    </location>
</feature>
<dbReference type="InterPro" id="IPR050469">
    <property type="entry name" value="Diguanylate_Cyclase"/>
</dbReference>
<dbReference type="EC" id="2.7.7.65" evidence="1"/>
<name>A0AAE3EIF3_9SPIR</name>
<dbReference type="InterPro" id="IPR029787">
    <property type="entry name" value="Nucleotide_cyclase"/>
</dbReference>
<dbReference type="Pfam" id="PF13426">
    <property type="entry name" value="PAS_9"/>
    <property type="match status" value="1"/>
</dbReference>
<dbReference type="InterPro" id="IPR043128">
    <property type="entry name" value="Rev_trsase/Diguanyl_cyclase"/>
</dbReference>
<dbReference type="EMBL" id="JAINWA010000003">
    <property type="protein sequence ID" value="MCD1655006.1"/>
    <property type="molecule type" value="Genomic_DNA"/>
</dbReference>
<protein>
    <recommendedName>
        <fullName evidence="1">diguanylate cyclase</fullName>
        <ecNumber evidence="1">2.7.7.65</ecNumber>
    </recommendedName>
</protein>